<evidence type="ECO:0000313" key="2">
    <source>
        <dbReference type="Proteomes" id="UP000235310"/>
    </source>
</evidence>
<proteinExistence type="predicted"/>
<protein>
    <submittedName>
        <fullName evidence="1">Uncharacterized protein</fullName>
    </submittedName>
</protein>
<gene>
    <name evidence="1" type="ORF">BCS90_24095</name>
</gene>
<organism evidence="1 2">
    <name type="scientific">Vibrio cyclitrophicus</name>
    <dbReference type="NCBI Taxonomy" id="47951"/>
    <lineage>
        <taxon>Bacteria</taxon>
        <taxon>Pseudomonadati</taxon>
        <taxon>Pseudomonadota</taxon>
        <taxon>Gammaproteobacteria</taxon>
        <taxon>Vibrionales</taxon>
        <taxon>Vibrionaceae</taxon>
        <taxon>Vibrio</taxon>
    </lineage>
</organism>
<accession>A0ACD5G3P0</accession>
<dbReference type="EMBL" id="CP170591">
    <property type="protein sequence ID" value="XNH96644.1"/>
    <property type="molecule type" value="Genomic_DNA"/>
</dbReference>
<geneLocation type="plasmid" evidence="1 2">
    <name>unnamed1</name>
</geneLocation>
<name>A0ACD5G3P0_9VIBR</name>
<sequence length="51" mass="5615">MPLKSFMIAHYRAAMLTPYPMGHATQAVHDRSLPCSDANPLSDGAYHSIRS</sequence>
<evidence type="ECO:0000313" key="1">
    <source>
        <dbReference type="EMBL" id="XNH96644.1"/>
    </source>
</evidence>
<dbReference type="Proteomes" id="UP000235310">
    <property type="component" value="Plasmid unnamed1"/>
</dbReference>
<keyword evidence="1" id="KW-0614">Plasmid</keyword>
<reference evidence="1 2" key="1">
    <citation type="journal article" date="2018" name="Nature">
        <title>A major lineage of non-tailed dsDNA viruses as unrecognized killers of marine bacteria.</title>
        <authorList>
            <person name="Kauffman K.M."/>
            <person name="Hussain F.A."/>
            <person name="Yang J."/>
            <person name="Arevalo P."/>
            <person name="Brown J.M."/>
            <person name="Chang W.K."/>
            <person name="VanInsberghe D."/>
            <person name="Elsherbini J."/>
            <person name="Sharma R.S."/>
            <person name="Cutler M.B."/>
            <person name="Kelly L."/>
            <person name="Polz M.F."/>
        </authorList>
    </citation>
    <scope>NUCLEOTIDE SEQUENCE [LARGE SCALE GENOMIC DNA]</scope>
    <source>
        <strain evidence="1 2">10N.222.46.E12</strain>
    </source>
</reference>